<dbReference type="WBParaSite" id="SCUD_0000665001-mRNA-1">
    <property type="protein sequence ID" value="SCUD_0000665001-mRNA-1"/>
    <property type="gene ID" value="SCUD_0000665001"/>
</dbReference>
<feature type="compositionally biased region" description="Acidic residues" evidence="1">
    <location>
        <begin position="70"/>
        <end position="84"/>
    </location>
</feature>
<evidence type="ECO:0000313" key="3">
    <source>
        <dbReference type="Proteomes" id="UP000279833"/>
    </source>
</evidence>
<gene>
    <name evidence="2" type="ORF">SCUD_LOCUS6652</name>
</gene>
<feature type="compositionally biased region" description="Basic and acidic residues" evidence="1">
    <location>
        <begin position="59"/>
        <end position="68"/>
    </location>
</feature>
<evidence type="ECO:0000313" key="4">
    <source>
        <dbReference type="WBParaSite" id="SCUD_0000665001-mRNA-1"/>
    </source>
</evidence>
<feature type="compositionally biased region" description="Acidic residues" evidence="1">
    <location>
        <begin position="33"/>
        <end position="58"/>
    </location>
</feature>
<dbReference type="EMBL" id="UZAK01015916">
    <property type="protein sequence ID" value="VDP06149.1"/>
    <property type="molecule type" value="Genomic_DNA"/>
</dbReference>
<protein>
    <submittedName>
        <fullName evidence="2 4">Uncharacterized protein</fullName>
    </submittedName>
</protein>
<dbReference type="Proteomes" id="UP000279833">
    <property type="component" value="Unassembled WGS sequence"/>
</dbReference>
<organism evidence="4">
    <name type="scientific">Schistosoma curassoni</name>
    <dbReference type="NCBI Taxonomy" id="6186"/>
    <lineage>
        <taxon>Eukaryota</taxon>
        <taxon>Metazoa</taxon>
        <taxon>Spiralia</taxon>
        <taxon>Lophotrochozoa</taxon>
        <taxon>Platyhelminthes</taxon>
        <taxon>Trematoda</taxon>
        <taxon>Digenea</taxon>
        <taxon>Strigeidida</taxon>
        <taxon>Schistosomatoidea</taxon>
        <taxon>Schistosomatidae</taxon>
        <taxon>Schistosoma</taxon>
    </lineage>
</organism>
<reference evidence="2 3" key="2">
    <citation type="submission" date="2018-11" db="EMBL/GenBank/DDBJ databases">
        <authorList>
            <consortium name="Pathogen Informatics"/>
        </authorList>
    </citation>
    <scope>NUCLEOTIDE SEQUENCE [LARGE SCALE GENOMIC DNA]</scope>
    <source>
        <strain evidence="2">Dakar</strain>
        <strain evidence="3">Dakar, Senegal</strain>
    </source>
</reference>
<name>A0A183JVA6_9TREM</name>
<reference evidence="4" key="1">
    <citation type="submission" date="2016-06" db="UniProtKB">
        <authorList>
            <consortium name="WormBaseParasite"/>
        </authorList>
    </citation>
    <scope>IDENTIFICATION</scope>
</reference>
<evidence type="ECO:0000313" key="2">
    <source>
        <dbReference type="EMBL" id="VDP06149.1"/>
    </source>
</evidence>
<keyword evidence="3" id="KW-1185">Reference proteome</keyword>
<feature type="region of interest" description="Disordered" evidence="1">
    <location>
        <begin position="18"/>
        <end position="117"/>
    </location>
</feature>
<dbReference type="AlphaFoldDB" id="A0A183JVA6"/>
<dbReference type="STRING" id="6186.A0A183JVA6"/>
<feature type="compositionally biased region" description="Basic and acidic residues" evidence="1">
    <location>
        <begin position="103"/>
        <end position="117"/>
    </location>
</feature>
<evidence type="ECO:0000256" key="1">
    <source>
        <dbReference type="SAM" id="MobiDB-lite"/>
    </source>
</evidence>
<proteinExistence type="predicted"/>
<sequence>MLLYNTMNMPFHKMLMKSTSDSRELNGQNDNIGNDDDDDDEEEEEEEEDEIEEEEDDDVNLKHNHSTDLSDCENDDDNDDNDDLDGGHVTNQRERNTTNNTKSKLEDELTKDIDNRKKNNRGKLFVRLFKSVVGNTIL</sequence>
<accession>A0A183JVA6</accession>